<dbReference type="EMBL" id="QGKV02000299">
    <property type="protein sequence ID" value="KAF3597155.1"/>
    <property type="molecule type" value="Genomic_DNA"/>
</dbReference>
<protein>
    <submittedName>
        <fullName evidence="2">Uncharacterized protein</fullName>
    </submittedName>
</protein>
<dbReference type="EMBL" id="QGKY02002305">
    <property type="protein sequence ID" value="KAF2532943.1"/>
    <property type="molecule type" value="Genomic_DNA"/>
</dbReference>
<dbReference type="AlphaFoldDB" id="A0A8S9FGS4"/>
<sequence length="56" mass="6343">MNLKFWNINGEETIEPPARDKSKGRKKNPAKRMKSVHESPTKGAMDRCSSLKIDVS</sequence>
<reference evidence="2" key="1">
    <citation type="submission" date="2019-12" db="EMBL/GenBank/DDBJ databases">
        <title>Genome sequencing and annotation of Brassica cretica.</title>
        <authorList>
            <person name="Studholme D.J."/>
            <person name="Sarris P.F."/>
        </authorList>
    </citation>
    <scope>NUCLEOTIDE SEQUENCE</scope>
    <source>
        <strain evidence="2">PFS-102/07</strain>
        <tissue evidence="2">Leaf</tissue>
    </source>
</reference>
<proteinExistence type="predicted"/>
<comment type="caution">
    <text evidence="2">The sequence shown here is derived from an EMBL/GenBank/DDBJ whole genome shotgun (WGS) entry which is preliminary data.</text>
</comment>
<dbReference type="Proteomes" id="UP000266723">
    <property type="component" value="Unassembled WGS sequence"/>
</dbReference>
<reference evidence="3" key="2">
    <citation type="submission" date="2019-12" db="EMBL/GenBank/DDBJ databases">
        <authorList>
            <person name="Studholme D.J."/>
            <person name="Sarris P."/>
        </authorList>
    </citation>
    <scope>NUCLEOTIDE SEQUENCE</scope>
    <source>
        <strain evidence="3">PFS-1207/04</strain>
        <tissue evidence="3">Leaf</tissue>
    </source>
</reference>
<evidence type="ECO:0000313" key="3">
    <source>
        <dbReference type="EMBL" id="KAF3597155.1"/>
    </source>
</evidence>
<keyword evidence="4" id="KW-1185">Reference proteome</keyword>
<evidence type="ECO:0000313" key="4">
    <source>
        <dbReference type="Proteomes" id="UP000266723"/>
    </source>
</evidence>
<reference evidence="3 4" key="3">
    <citation type="journal article" date="2020" name="BMC Genomics">
        <title>Intraspecific diversification of the crop wild relative Brassica cretica Lam. using demographic model selection.</title>
        <authorList>
            <person name="Kioukis A."/>
            <person name="Michalopoulou V.A."/>
            <person name="Briers L."/>
            <person name="Pirintsos S."/>
            <person name="Studholme D.J."/>
            <person name="Pavlidis P."/>
            <person name="Sarris P.F."/>
        </authorList>
    </citation>
    <scope>NUCLEOTIDE SEQUENCE [LARGE SCALE GENOMIC DNA]</scope>
    <source>
        <strain evidence="4">cv. PFS-1207/04</strain>
        <strain evidence="3">PFS-1207/04</strain>
    </source>
</reference>
<gene>
    <name evidence="3" type="ORF">DY000_02024962</name>
    <name evidence="2" type="ORF">F2Q70_00031674</name>
</gene>
<accession>A0A8S9FGS4</accession>
<evidence type="ECO:0000256" key="1">
    <source>
        <dbReference type="SAM" id="MobiDB-lite"/>
    </source>
</evidence>
<feature type="compositionally biased region" description="Basic residues" evidence="1">
    <location>
        <begin position="22"/>
        <end position="34"/>
    </location>
</feature>
<feature type="region of interest" description="Disordered" evidence="1">
    <location>
        <begin position="1"/>
        <end position="56"/>
    </location>
</feature>
<organism evidence="2">
    <name type="scientific">Brassica cretica</name>
    <name type="common">Mustard</name>
    <dbReference type="NCBI Taxonomy" id="69181"/>
    <lineage>
        <taxon>Eukaryota</taxon>
        <taxon>Viridiplantae</taxon>
        <taxon>Streptophyta</taxon>
        <taxon>Embryophyta</taxon>
        <taxon>Tracheophyta</taxon>
        <taxon>Spermatophyta</taxon>
        <taxon>Magnoliopsida</taxon>
        <taxon>eudicotyledons</taxon>
        <taxon>Gunneridae</taxon>
        <taxon>Pentapetalae</taxon>
        <taxon>rosids</taxon>
        <taxon>malvids</taxon>
        <taxon>Brassicales</taxon>
        <taxon>Brassicaceae</taxon>
        <taxon>Brassiceae</taxon>
        <taxon>Brassica</taxon>
    </lineage>
</organism>
<evidence type="ECO:0000313" key="2">
    <source>
        <dbReference type="EMBL" id="KAF2532943.1"/>
    </source>
</evidence>
<name>A0A8S9FGS4_BRACR</name>
<dbReference type="OrthoDB" id="1100950at2759"/>